<name>A0A0L7R3C8_9HYME</name>
<dbReference type="InterPro" id="IPR050863">
    <property type="entry name" value="CenT-Element_Derived"/>
</dbReference>
<evidence type="ECO:0000256" key="1">
    <source>
        <dbReference type="ARBA" id="ARBA00004123"/>
    </source>
</evidence>
<dbReference type="OrthoDB" id="7698582at2759"/>
<dbReference type="InterPro" id="IPR009057">
    <property type="entry name" value="Homeodomain-like_sf"/>
</dbReference>
<feature type="DNA-binding region" description="H-T-H motif" evidence="4">
    <location>
        <begin position="33"/>
        <end position="53"/>
    </location>
</feature>
<dbReference type="PROSITE" id="PS50960">
    <property type="entry name" value="HTH_PSQ"/>
    <property type="match status" value="1"/>
</dbReference>
<dbReference type="EMBL" id="KQ414663">
    <property type="protein sequence ID" value="KOC65286.1"/>
    <property type="molecule type" value="Genomic_DNA"/>
</dbReference>
<dbReference type="SUPFAM" id="SSF46689">
    <property type="entry name" value="Homeodomain-like"/>
    <property type="match status" value="2"/>
</dbReference>
<evidence type="ECO:0000256" key="4">
    <source>
        <dbReference type="PROSITE-ProRule" id="PRU00320"/>
    </source>
</evidence>
<dbReference type="Gene3D" id="1.10.10.60">
    <property type="entry name" value="Homeodomain-like"/>
    <property type="match status" value="1"/>
</dbReference>
<comment type="subcellular location">
    <subcellularLocation>
        <location evidence="1 4">Nucleus</location>
    </subcellularLocation>
</comment>
<protein>
    <submittedName>
        <fullName evidence="7">Jerky protein homolog-like</fullName>
    </submittedName>
</protein>
<evidence type="ECO:0000313" key="7">
    <source>
        <dbReference type="EMBL" id="KOC65286.1"/>
    </source>
</evidence>
<keyword evidence="2 4" id="KW-0238">DNA-binding</keyword>
<evidence type="ECO:0000313" key="8">
    <source>
        <dbReference type="Proteomes" id="UP000053825"/>
    </source>
</evidence>
<dbReference type="InterPro" id="IPR006600">
    <property type="entry name" value="HTH_CenpB_DNA-bd_dom"/>
</dbReference>
<evidence type="ECO:0000259" key="6">
    <source>
        <dbReference type="PROSITE" id="PS51253"/>
    </source>
</evidence>
<dbReference type="Pfam" id="PF03221">
    <property type="entry name" value="HTH_Tnp_Tc5"/>
    <property type="match status" value="1"/>
</dbReference>
<organism evidence="7 8">
    <name type="scientific">Habropoda laboriosa</name>
    <dbReference type="NCBI Taxonomy" id="597456"/>
    <lineage>
        <taxon>Eukaryota</taxon>
        <taxon>Metazoa</taxon>
        <taxon>Ecdysozoa</taxon>
        <taxon>Arthropoda</taxon>
        <taxon>Hexapoda</taxon>
        <taxon>Insecta</taxon>
        <taxon>Pterygota</taxon>
        <taxon>Neoptera</taxon>
        <taxon>Endopterygota</taxon>
        <taxon>Hymenoptera</taxon>
        <taxon>Apocrita</taxon>
        <taxon>Aculeata</taxon>
        <taxon>Apoidea</taxon>
        <taxon>Anthophila</taxon>
        <taxon>Apidae</taxon>
        <taxon>Habropoda</taxon>
    </lineage>
</organism>
<evidence type="ECO:0000256" key="2">
    <source>
        <dbReference type="ARBA" id="ARBA00023125"/>
    </source>
</evidence>
<dbReference type="STRING" id="597456.A0A0L7R3C8"/>
<keyword evidence="8" id="KW-1185">Reference proteome</keyword>
<dbReference type="GO" id="GO:0005634">
    <property type="term" value="C:nucleus"/>
    <property type="evidence" value="ECO:0007669"/>
    <property type="project" value="UniProtKB-SubCell"/>
</dbReference>
<dbReference type="InterPro" id="IPR036388">
    <property type="entry name" value="WH-like_DNA-bd_sf"/>
</dbReference>
<gene>
    <name evidence="7" type="ORF">WH47_09865</name>
</gene>
<dbReference type="SMART" id="SM00674">
    <property type="entry name" value="CENPB"/>
    <property type="match status" value="1"/>
</dbReference>
<proteinExistence type="predicted"/>
<reference evidence="7 8" key="1">
    <citation type="submission" date="2015-07" db="EMBL/GenBank/DDBJ databases">
        <title>The genome of Habropoda laboriosa.</title>
        <authorList>
            <person name="Pan H."/>
            <person name="Kapheim K."/>
        </authorList>
    </citation>
    <scope>NUCLEOTIDE SEQUENCE [LARGE SCALE GENOMIC DNA]</scope>
    <source>
        <strain evidence="7">0110345459</strain>
    </source>
</reference>
<dbReference type="PROSITE" id="PS51253">
    <property type="entry name" value="HTH_CENPB"/>
    <property type="match status" value="1"/>
</dbReference>
<accession>A0A0L7R3C8</accession>
<feature type="domain" description="HTH psq-type" evidence="5">
    <location>
        <begin position="6"/>
        <end position="57"/>
    </location>
</feature>
<dbReference type="Proteomes" id="UP000053825">
    <property type="component" value="Unassembled WGS sequence"/>
</dbReference>
<dbReference type="PANTHER" id="PTHR19303:SF16">
    <property type="entry name" value="JERKY PROTEIN HOMOLOG-LIKE"/>
    <property type="match status" value="1"/>
</dbReference>
<dbReference type="Gene3D" id="1.10.10.10">
    <property type="entry name" value="Winged helix-like DNA-binding domain superfamily/Winged helix DNA-binding domain"/>
    <property type="match status" value="1"/>
</dbReference>
<dbReference type="Pfam" id="PF04218">
    <property type="entry name" value="CENP-B_N"/>
    <property type="match status" value="1"/>
</dbReference>
<dbReference type="GO" id="GO:0003677">
    <property type="term" value="F:DNA binding"/>
    <property type="evidence" value="ECO:0007669"/>
    <property type="project" value="UniProtKB-UniRule"/>
</dbReference>
<evidence type="ECO:0000259" key="5">
    <source>
        <dbReference type="PROSITE" id="PS50960"/>
    </source>
</evidence>
<feature type="domain" description="HTH CENPB-type" evidence="6">
    <location>
        <begin position="72"/>
        <end position="144"/>
    </location>
</feature>
<feature type="non-terminal residue" evidence="7">
    <location>
        <position position="1"/>
    </location>
</feature>
<dbReference type="InterPro" id="IPR007889">
    <property type="entry name" value="HTH_Psq"/>
</dbReference>
<evidence type="ECO:0000256" key="3">
    <source>
        <dbReference type="ARBA" id="ARBA00023242"/>
    </source>
</evidence>
<dbReference type="PANTHER" id="PTHR19303">
    <property type="entry name" value="TRANSPOSON"/>
    <property type="match status" value="1"/>
</dbReference>
<keyword evidence="3 4" id="KW-0539">Nucleus</keyword>
<dbReference type="AlphaFoldDB" id="A0A0L7R3C8"/>
<sequence length="251" mass="28404">LTFTGMSGKRKKVTVTMEKKLEALFRIDKGELLKSVAIDLGVGTSTVSDWKKNRKEIEDFCAKMVSRDSLGNRGTIKKAKNVRLDDALYVWYIKERENGIPVSGPILRKKALTLNKKVGGDPTFTASVGWLGRWKARHGIKLNLPSDSLLEDLTANDSSDHLLLENDIVTVCLSTQDEDDIQNAFNNGCHQESTDVNHLEATEILEKLITYFEQQSDTLDNDLVTLRHLHDRARKKYLLTLKKEKTSDFIK</sequence>